<comment type="function">
    <text evidence="1">May be required for disulfide bond formation in some proteins.</text>
</comment>
<dbReference type="InterPro" id="IPR013766">
    <property type="entry name" value="Thioredoxin_domain"/>
</dbReference>
<feature type="domain" description="Thioredoxin" evidence="7">
    <location>
        <begin position="76"/>
        <end position="260"/>
    </location>
</feature>
<keyword evidence="3" id="KW-0732">Signal</keyword>
<sequence length="264" mass="28387">MQPPWRGWRGCWGPGRSRSMRSEHPVPLIALPPPSSSPIVGANIPLVEITSVSGSDFSRRHLLAAGAALSLAPALPALGQAAPVIDVKAATADIVYGNPNAKVTVVEYASLACSHCAHFEKEMFPTFKKEFIDTGEVKFIFRDYPMNGPGLRAHMLMRCAGGAKTQALKTAIFNSQSTWLNQNFLANLANIGKLAGVSQAQFDACMATKPLEDFIIKSQYTAQQEHQVNSTPTFIVNGEYVIAGAYLDQLTDAVVKAGAKRKAS</sequence>
<dbReference type="GO" id="GO:0016491">
    <property type="term" value="F:oxidoreductase activity"/>
    <property type="evidence" value="ECO:0007669"/>
    <property type="project" value="UniProtKB-KW"/>
</dbReference>
<dbReference type="InterPro" id="IPR012336">
    <property type="entry name" value="Thioredoxin-like_fold"/>
</dbReference>
<evidence type="ECO:0000256" key="6">
    <source>
        <dbReference type="ARBA" id="ARBA00023284"/>
    </source>
</evidence>
<dbReference type="InterPro" id="IPR006311">
    <property type="entry name" value="TAT_signal"/>
</dbReference>
<keyword evidence="9" id="KW-1185">Reference proteome</keyword>
<evidence type="ECO:0000256" key="3">
    <source>
        <dbReference type="ARBA" id="ARBA00022729"/>
    </source>
</evidence>
<protein>
    <recommendedName>
        <fullName evidence="7">Thioredoxin domain-containing protein</fullName>
    </recommendedName>
</protein>
<dbReference type="Pfam" id="PF13462">
    <property type="entry name" value="Thioredoxin_4"/>
    <property type="match status" value="1"/>
</dbReference>
<comment type="similarity">
    <text evidence="2">Belongs to the thioredoxin family. DsbA subfamily.</text>
</comment>
<dbReference type="Proteomes" id="UP000216998">
    <property type="component" value="Unassembled WGS sequence"/>
</dbReference>
<evidence type="ECO:0000256" key="1">
    <source>
        <dbReference type="ARBA" id="ARBA00003565"/>
    </source>
</evidence>
<reference evidence="8 9" key="1">
    <citation type="submission" date="2017-07" db="EMBL/GenBank/DDBJ databases">
        <title>Niveispirillum cyanobacteriorum sp. nov., isolated from cyanobacterial aggregates in a eutrophic lake.</title>
        <authorList>
            <person name="Cai H."/>
        </authorList>
    </citation>
    <scope>NUCLEOTIDE SEQUENCE [LARGE SCALE GENOMIC DNA]</scope>
    <source>
        <strain evidence="9">TH1-14</strain>
    </source>
</reference>
<dbReference type="PANTHER" id="PTHR13887">
    <property type="entry name" value="GLUTATHIONE S-TRANSFERASE KAPPA"/>
    <property type="match status" value="1"/>
</dbReference>
<comment type="caution">
    <text evidence="8">The sequence shown here is derived from an EMBL/GenBank/DDBJ whole genome shotgun (WGS) entry which is preliminary data.</text>
</comment>
<keyword evidence="6" id="KW-0676">Redox-active center</keyword>
<evidence type="ECO:0000256" key="4">
    <source>
        <dbReference type="ARBA" id="ARBA00023002"/>
    </source>
</evidence>
<evidence type="ECO:0000256" key="2">
    <source>
        <dbReference type="ARBA" id="ARBA00005791"/>
    </source>
</evidence>
<dbReference type="AlphaFoldDB" id="A0A255Z4R7"/>
<gene>
    <name evidence="8" type="ORF">CHU95_04440</name>
</gene>
<evidence type="ECO:0000313" key="8">
    <source>
        <dbReference type="EMBL" id="OYQ36478.1"/>
    </source>
</evidence>
<dbReference type="PANTHER" id="PTHR13887:SF14">
    <property type="entry name" value="DISULFIDE BOND FORMATION PROTEIN D"/>
    <property type="match status" value="1"/>
</dbReference>
<dbReference type="PROSITE" id="PS51318">
    <property type="entry name" value="TAT"/>
    <property type="match status" value="1"/>
</dbReference>
<organism evidence="8 9">
    <name type="scientific">Niveispirillum lacus</name>
    <dbReference type="NCBI Taxonomy" id="1981099"/>
    <lineage>
        <taxon>Bacteria</taxon>
        <taxon>Pseudomonadati</taxon>
        <taxon>Pseudomonadota</taxon>
        <taxon>Alphaproteobacteria</taxon>
        <taxon>Rhodospirillales</taxon>
        <taxon>Azospirillaceae</taxon>
        <taxon>Niveispirillum</taxon>
    </lineage>
</organism>
<dbReference type="PROSITE" id="PS51352">
    <property type="entry name" value="THIOREDOXIN_2"/>
    <property type="match status" value="1"/>
</dbReference>
<dbReference type="InterPro" id="IPR036249">
    <property type="entry name" value="Thioredoxin-like_sf"/>
</dbReference>
<evidence type="ECO:0000259" key="7">
    <source>
        <dbReference type="PROSITE" id="PS51352"/>
    </source>
</evidence>
<dbReference type="SUPFAM" id="SSF52833">
    <property type="entry name" value="Thioredoxin-like"/>
    <property type="match status" value="1"/>
</dbReference>
<keyword evidence="5" id="KW-1015">Disulfide bond</keyword>
<evidence type="ECO:0000313" key="9">
    <source>
        <dbReference type="Proteomes" id="UP000216998"/>
    </source>
</evidence>
<accession>A0A255Z4R7</accession>
<dbReference type="EMBL" id="NOXU01000022">
    <property type="protein sequence ID" value="OYQ36478.1"/>
    <property type="molecule type" value="Genomic_DNA"/>
</dbReference>
<evidence type="ECO:0000256" key="5">
    <source>
        <dbReference type="ARBA" id="ARBA00023157"/>
    </source>
</evidence>
<dbReference type="OrthoDB" id="8478320at2"/>
<proteinExistence type="inferred from homology"/>
<keyword evidence="4" id="KW-0560">Oxidoreductase</keyword>
<dbReference type="Gene3D" id="3.40.30.10">
    <property type="entry name" value="Glutaredoxin"/>
    <property type="match status" value="1"/>
</dbReference>
<name>A0A255Z4R7_9PROT</name>